<feature type="transmembrane region" description="Helical" evidence="8">
    <location>
        <begin position="103"/>
        <end position="121"/>
    </location>
</feature>
<keyword evidence="4" id="KW-1003">Cell membrane</keyword>
<reference evidence="10 11" key="1">
    <citation type="submission" date="2016-10" db="EMBL/GenBank/DDBJ databases">
        <title>Marinobacter salinus sp. nov., a moderately halophilic bacterium isolated from a tidal flat environment.</title>
        <authorList>
            <person name="Park S.-J."/>
        </authorList>
    </citation>
    <scope>NUCLEOTIDE SEQUENCE [LARGE SCALE GENOMIC DNA]</scope>
    <source>
        <strain evidence="10 11">Hb8</strain>
    </source>
</reference>
<keyword evidence="5 8" id="KW-0812">Transmembrane</keyword>
<feature type="transmembrane region" description="Helical" evidence="8">
    <location>
        <begin position="177"/>
        <end position="199"/>
    </location>
</feature>
<dbReference type="EMBL" id="CP017715">
    <property type="protein sequence ID" value="AOY89317.1"/>
    <property type="molecule type" value="Genomic_DNA"/>
</dbReference>
<dbReference type="GO" id="GO:0005886">
    <property type="term" value="C:plasma membrane"/>
    <property type="evidence" value="ECO:0007669"/>
    <property type="project" value="UniProtKB-SubCell"/>
</dbReference>
<dbReference type="KEGG" id="msq:BKP64_14695"/>
<dbReference type="Proteomes" id="UP000177445">
    <property type="component" value="Chromosome"/>
</dbReference>
<evidence type="ECO:0000313" key="11">
    <source>
        <dbReference type="Proteomes" id="UP000177445"/>
    </source>
</evidence>
<name>A0A1D9GNW2_9GAMM</name>
<dbReference type="PANTHER" id="PTHR43848:SF2">
    <property type="entry name" value="PUTRESCINE TRANSPORT SYSTEM PERMEASE PROTEIN POTI"/>
    <property type="match status" value="1"/>
</dbReference>
<keyword evidence="6 8" id="KW-1133">Transmembrane helix</keyword>
<sequence>MHSDKSTWLLKGLALAGICFLYFPILIILIYAFNTEESAFSFPPKGFTVEWFFKAAERDDIFQALGFSLQIAAISTLIALLLGSLAALALYRNNFPGKNAFTLIMILPIALPGIVTGLSLLSTFKSAGITPGMATITIGHATFCVVIVYNNVVARLRRISFNIVEASYDLGATAWQTFWYIILPNLGASLFAGGLLAFALSFDELIVTIFTAGHEPTLPLWLLNQLSRPRDVPITNVVALLVMMMTMLPVLLSYWLTKDR</sequence>
<gene>
    <name evidence="10" type="ORF">BKP64_14695</name>
</gene>
<dbReference type="RefSeq" id="WP_070971697.1">
    <property type="nucleotide sequence ID" value="NZ_CP017715.1"/>
</dbReference>
<dbReference type="STRING" id="1874317.BKP64_14695"/>
<feature type="domain" description="ABC transmembrane type-1" evidence="9">
    <location>
        <begin position="65"/>
        <end position="253"/>
    </location>
</feature>
<dbReference type="PANTHER" id="PTHR43848">
    <property type="entry name" value="PUTRESCINE TRANSPORT SYSTEM PERMEASE PROTEIN POTI"/>
    <property type="match status" value="1"/>
</dbReference>
<dbReference type="OrthoDB" id="9774448at2"/>
<comment type="similarity">
    <text evidence="2">Belongs to the binding-protein-dependent transport system permease family. CysTW subfamily.</text>
</comment>
<organism evidence="10 11">
    <name type="scientific">Marinobacter salinus</name>
    <dbReference type="NCBI Taxonomy" id="1874317"/>
    <lineage>
        <taxon>Bacteria</taxon>
        <taxon>Pseudomonadati</taxon>
        <taxon>Pseudomonadota</taxon>
        <taxon>Gammaproteobacteria</taxon>
        <taxon>Pseudomonadales</taxon>
        <taxon>Marinobacteraceae</taxon>
        <taxon>Marinobacter</taxon>
    </lineage>
</organism>
<dbReference type="AlphaFoldDB" id="A0A1D9GNW2"/>
<keyword evidence="11" id="KW-1185">Reference proteome</keyword>
<feature type="transmembrane region" description="Helical" evidence="8">
    <location>
        <begin position="235"/>
        <end position="256"/>
    </location>
</feature>
<comment type="subcellular location">
    <subcellularLocation>
        <location evidence="1 8">Cell membrane</location>
        <topology evidence="1 8">Multi-pass membrane protein</topology>
    </subcellularLocation>
</comment>
<dbReference type="InterPro" id="IPR000515">
    <property type="entry name" value="MetI-like"/>
</dbReference>
<dbReference type="InterPro" id="IPR035906">
    <property type="entry name" value="MetI-like_sf"/>
</dbReference>
<evidence type="ECO:0000256" key="1">
    <source>
        <dbReference type="ARBA" id="ARBA00004651"/>
    </source>
</evidence>
<evidence type="ECO:0000256" key="5">
    <source>
        <dbReference type="ARBA" id="ARBA00022692"/>
    </source>
</evidence>
<dbReference type="PROSITE" id="PS50928">
    <property type="entry name" value="ABC_TM1"/>
    <property type="match status" value="1"/>
</dbReference>
<evidence type="ECO:0000313" key="10">
    <source>
        <dbReference type="EMBL" id="AOY89317.1"/>
    </source>
</evidence>
<dbReference type="SUPFAM" id="SSF161098">
    <property type="entry name" value="MetI-like"/>
    <property type="match status" value="1"/>
</dbReference>
<feature type="transmembrane region" description="Helical" evidence="8">
    <location>
        <begin position="133"/>
        <end position="156"/>
    </location>
</feature>
<dbReference type="Gene3D" id="1.10.3720.10">
    <property type="entry name" value="MetI-like"/>
    <property type="match status" value="1"/>
</dbReference>
<feature type="transmembrane region" description="Helical" evidence="8">
    <location>
        <begin position="67"/>
        <end position="91"/>
    </location>
</feature>
<evidence type="ECO:0000256" key="4">
    <source>
        <dbReference type="ARBA" id="ARBA00022475"/>
    </source>
</evidence>
<evidence type="ECO:0000259" key="9">
    <source>
        <dbReference type="PROSITE" id="PS50928"/>
    </source>
</evidence>
<keyword evidence="3 8" id="KW-0813">Transport</keyword>
<evidence type="ECO:0000256" key="8">
    <source>
        <dbReference type="RuleBase" id="RU363032"/>
    </source>
</evidence>
<evidence type="ECO:0000256" key="2">
    <source>
        <dbReference type="ARBA" id="ARBA00007069"/>
    </source>
</evidence>
<feature type="transmembrane region" description="Helical" evidence="8">
    <location>
        <begin position="12"/>
        <end position="33"/>
    </location>
</feature>
<dbReference type="GO" id="GO:0055085">
    <property type="term" value="P:transmembrane transport"/>
    <property type="evidence" value="ECO:0007669"/>
    <property type="project" value="InterPro"/>
</dbReference>
<evidence type="ECO:0000256" key="7">
    <source>
        <dbReference type="ARBA" id="ARBA00023136"/>
    </source>
</evidence>
<dbReference type="InterPro" id="IPR051789">
    <property type="entry name" value="Bact_Polyamine_Transport"/>
</dbReference>
<protein>
    <submittedName>
        <fullName evidence="10">Spermidine/putrescine ABC transporter permease</fullName>
    </submittedName>
</protein>
<dbReference type="CDD" id="cd06261">
    <property type="entry name" value="TM_PBP2"/>
    <property type="match status" value="1"/>
</dbReference>
<evidence type="ECO:0000256" key="3">
    <source>
        <dbReference type="ARBA" id="ARBA00022448"/>
    </source>
</evidence>
<accession>A0A1D9GNW2</accession>
<dbReference type="Pfam" id="PF00528">
    <property type="entry name" value="BPD_transp_1"/>
    <property type="match status" value="1"/>
</dbReference>
<keyword evidence="7 8" id="KW-0472">Membrane</keyword>
<proteinExistence type="inferred from homology"/>
<evidence type="ECO:0000256" key="6">
    <source>
        <dbReference type="ARBA" id="ARBA00022989"/>
    </source>
</evidence>